<reference evidence="1" key="1">
    <citation type="submission" date="2020-05" db="EMBL/GenBank/DDBJ databases">
        <authorList>
            <person name="Chiriac C."/>
            <person name="Salcher M."/>
            <person name="Ghai R."/>
            <person name="Kavagutti S V."/>
        </authorList>
    </citation>
    <scope>NUCLEOTIDE SEQUENCE</scope>
</reference>
<gene>
    <name evidence="1" type="ORF">UFOPK1961_00317</name>
</gene>
<name>A0A6J6II39_9ZZZZ</name>
<organism evidence="1">
    <name type="scientific">freshwater metagenome</name>
    <dbReference type="NCBI Taxonomy" id="449393"/>
    <lineage>
        <taxon>unclassified sequences</taxon>
        <taxon>metagenomes</taxon>
        <taxon>ecological metagenomes</taxon>
    </lineage>
</organism>
<evidence type="ECO:0000313" key="1">
    <source>
        <dbReference type="EMBL" id="CAB4624118.1"/>
    </source>
</evidence>
<proteinExistence type="predicted"/>
<accession>A0A6J6II39</accession>
<dbReference type="EMBL" id="CAEZVJ010000021">
    <property type="protein sequence ID" value="CAB4624118.1"/>
    <property type="molecule type" value="Genomic_DNA"/>
</dbReference>
<protein>
    <submittedName>
        <fullName evidence="1">Unannotated protein</fullName>
    </submittedName>
</protein>
<sequence length="51" mass="5690">MSQWEYATTPLIIHSTTQILNTWGEEGWELVTIIAGPEGGLVAYFKRPLNG</sequence>
<dbReference type="AlphaFoldDB" id="A0A6J6II39"/>